<dbReference type="Proteomes" id="UP000176204">
    <property type="component" value="Chromosome I"/>
</dbReference>
<keyword evidence="4" id="KW-1185">Reference proteome</keyword>
<dbReference type="CDD" id="cd15482">
    <property type="entry name" value="Sialidase_non-viral"/>
    <property type="match status" value="1"/>
</dbReference>
<feature type="signal peptide" evidence="1">
    <location>
        <begin position="1"/>
        <end position="25"/>
    </location>
</feature>
<dbReference type="InterPro" id="IPR002860">
    <property type="entry name" value="BNR_rpt"/>
</dbReference>
<evidence type="ECO:0000313" key="4">
    <source>
        <dbReference type="Proteomes" id="UP000176204"/>
    </source>
</evidence>
<dbReference type="STRING" id="1679444.PYTT_2454"/>
<dbReference type="Pfam" id="PF13088">
    <property type="entry name" value="BNR_2"/>
    <property type="match status" value="1"/>
</dbReference>
<dbReference type="AlphaFoldDB" id="A0A1H6MQ58"/>
<dbReference type="PANTHER" id="PTHR43752:SF2">
    <property type="entry name" value="BNR_ASP-BOX REPEAT FAMILY PROTEIN"/>
    <property type="match status" value="1"/>
</dbReference>
<dbReference type="PANTHER" id="PTHR43752">
    <property type="entry name" value="BNR/ASP-BOX REPEAT FAMILY PROTEIN"/>
    <property type="match status" value="1"/>
</dbReference>
<organism evidence="3 4">
    <name type="scientific">Akkermansia glycaniphila</name>
    <dbReference type="NCBI Taxonomy" id="1679444"/>
    <lineage>
        <taxon>Bacteria</taxon>
        <taxon>Pseudomonadati</taxon>
        <taxon>Verrucomicrobiota</taxon>
        <taxon>Verrucomicrobiia</taxon>
        <taxon>Verrucomicrobiales</taxon>
        <taxon>Akkermansiaceae</taxon>
        <taxon>Akkermansia</taxon>
    </lineage>
</organism>
<evidence type="ECO:0000259" key="2">
    <source>
        <dbReference type="Pfam" id="PF13088"/>
    </source>
</evidence>
<dbReference type="InterPro" id="IPR036278">
    <property type="entry name" value="Sialidase_sf"/>
</dbReference>
<dbReference type="EMBL" id="LT629973">
    <property type="protein sequence ID" value="SEI00063.1"/>
    <property type="molecule type" value="Genomic_DNA"/>
</dbReference>
<protein>
    <submittedName>
        <fullName evidence="3">Sialidases</fullName>
    </submittedName>
</protein>
<accession>A0A1H6MQ58</accession>
<keyword evidence="1" id="KW-0732">Signal</keyword>
<proteinExistence type="predicted"/>
<dbReference type="Pfam" id="PF02012">
    <property type="entry name" value="BNR"/>
    <property type="match status" value="1"/>
</dbReference>
<reference evidence="4" key="1">
    <citation type="submission" date="2016-09" db="EMBL/GenBank/DDBJ databases">
        <authorList>
            <person name="Koehorst J."/>
        </authorList>
    </citation>
    <scope>NUCLEOTIDE SEQUENCE [LARGE SCALE GENOMIC DNA]</scope>
</reference>
<feature type="domain" description="Sialidase" evidence="2">
    <location>
        <begin position="148"/>
        <end position="331"/>
    </location>
</feature>
<name>A0A1H6MQ58_9BACT</name>
<evidence type="ECO:0000313" key="3">
    <source>
        <dbReference type="EMBL" id="SEI00063.1"/>
    </source>
</evidence>
<dbReference type="Gene3D" id="2.120.10.10">
    <property type="match status" value="1"/>
</dbReference>
<dbReference type="OrthoDB" id="2519939at2"/>
<feature type="chain" id="PRO_5009604599" evidence="1">
    <location>
        <begin position="26"/>
        <end position="611"/>
    </location>
</feature>
<dbReference type="SUPFAM" id="SSF50939">
    <property type="entry name" value="Sialidases"/>
    <property type="match status" value="1"/>
</dbReference>
<sequence length="611" mass="67609">MTTMHNQFNRNVPFSLLLASLAAVASLPAAWAAAPEPAVVATPPSDGSRGLIRIGPKEIRHYSGDRGNGPLNMLVSRDNGQTWQKTKTPQAYPPNFGGIPIESPAITWLPKQKMFIRVQPINGFVFMSKKIDGPWSAVTKDGKLEPKWEDKEKQKNFVKLGGIMRNPLAVDKGRRIIIPAHDKSKGTWFHISDDGGLTWRTSKGRITVGKYTPSSRDKGARWHNGGVEATVVELKDGRLWALVRTAHDQHWQSYSKDKGETWSDPEPSRFFGTLTMITVGRLENGKLYATWTNTAALPEVNHGRNDAWEDVFTNRDSHHIALSDDDGKTWYGFREIYLNSHRNDANYGDMPGTDRGSHQSEVVDLGKGKILVSLGQHPEHRRMVIVDENWISENTRNSNITKTGLDEWTAHTYLPVIKKHCAYNRKPSATVERHPDKGGAKVISLRFMDDDTLVNQQTGADYRAGGATWNIPNLGFAGRAATRIRFPKDSGGVHLSLCDRLFNACDTTTPEQALFTVKLAPGDKIGNITLKPDTWYTVEFNWNIDNETKSAKKQGTCTLSIDGAKAETLKQLNPSPNGISYIHYISAAPAPDSGVLIEGVGCKPAGADSKQ</sequence>
<gene>
    <name evidence="3" type="ORF">PYTT_2454</name>
</gene>
<evidence type="ECO:0000256" key="1">
    <source>
        <dbReference type="SAM" id="SignalP"/>
    </source>
</evidence>
<dbReference type="InterPro" id="IPR011040">
    <property type="entry name" value="Sialidase"/>
</dbReference>
<dbReference type="KEGG" id="agl:PYTT_2454"/>
<dbReference type="RefSeq" id="WP_141675878.1">
    <property type="nucleotide sequence ID" value="NZ_LIGX01000037.1"/>
</dbReference>